<dbReference type="EMBL" id="CM041539">
    <property type="protein sequence ID" value="KAI3367255.1"/>
    <property type="molecule type" value="Genomic_DNA"/>
</dbReference>
<comment type="caution">
    <text evidence="1">The sequence shown here is derived from an EMBL/GenBank/DDBJ whole genome shotgun (WGS) entry which is preliminary data.</text>
</comment>
<proteinExistence type="predicted"/>
<dbReference type="Proteomes" id="UP000831701">
    <property type="component" value="Chromosome 9"/>
</dbReference>
<evidence type="ECO:0000313" key="2">
    <source>
        <dbReference type="Proteomes" id="UP000831701"/>
    </source>
</evidence>
<organism evidence="1 2">
    <name type="scientific">Scortum barcoo</name>
    <name type="common">barcoo grunter</name>
    <dbReference type="NCBI Taxonomy" id="214431"/>
    <lineage>
        <taxon>Eukaryota</taxon>
        <taxon>Metazoa</taxon>
        <taxon>Chordata</taxon>
        <taxon>Craniata</taxon>
        <taxon>Vertebrata</taxon>
        <taxon>Euteleostomi</taxon>
        <taxon>Actinopterygii</taxon>
        <taxon>Neopterygii</taxon>
        <taxon>Teleostei</taxon>
        <taxon>Neoteleostei</taxon>
        <taxon>Acanthomorphata</taxon>
        <taxon>Eupercaria</taxon>
        <taxon>Centrarchiformes</taxon>
        <taxon>Terapontoidei</taxon>
        <taxon>Terapontidae</taxon>
        <taxon>Scortum</taxon>
    </lineage>
</organism>
<sequence length="1236" mass="136392">MCLLMRLKENDRGLRAAERSVWTEITASFVYVSMVTLTAHNNTTSTKCRVNTLHLTYLNISNQSGYTARQRVTGPEGEMTKEDVSEPVEGDTAPGWPSSRQRPVIHQVASAPMPSDCEFSFFDPSEPQCREVLLDPSTTIPELFAVLRQWVPQVQKNIDLIGNEILKRGCGVNDRDGLTDMSLLHYCCKAGAPGIGDAETAASFARQLLALGADPNLRSRWTNMRALHYAAYFDVPQLIRVVLQASQPGEVDATCSDFDFGTALHIAASNLCVSAVKCLLELGANSAFRNEKGQCPADVVPDPLDMPLEMADAAAVAKELRTLLRRALPRPSSPLPLTLQAQSPPALSDKARIQLASMGIRLGDRVVIAGQKVGTLRFCGSTEFSGGLWAGVQLDKPEGKNDGSVAGVQYFTCRMKHGIFAPLSKISKPLERHKTSTMKTSTPIRPPRRIDLSRITSKINTAGVLSRSLSSSSSSLDSRHGPGPRPRPLPRQRLPSRQRRERVAISPRTTPSPALHSSPDTTTLSTPGPRSRTPSASSSVCGGPEVRLGERVLVVGQRTGVVQFYGKTSFAPGLWLGIKLDKPSGKNDGSVGGVRYFSCPPKHGVFAPPSRVQSGHQEKQKQICQTGIFDKFFKVQKKREEKVFTLPPFDPLSGDSSSPGTRADAWLKVRLPRLQSEREREEREWSLRRELELKRESEVESYFAAFERIATTLQQAASLADEFALTHKMVFIKRDTLSSSTPLKSGGASVAHAPVRAPGGKTEKQCFFCHKPGHIISDCQILKCKQATTTKQTKGTGTCCNSSAVVRGKVYPTPEITDIPIPASKPNWVVPPAPASAFGAPFERVLDCVGPLPRTKMCKQVGHGQVRPVDAKGTVVLSYPTPTTRRKLRRFLGMAGYYQCLCENFAPRTQLCSPFVLFVWNKECEHAFRAAKEQLLLHIERSQLRWLGHLFWMPPGRLPREVFQACPTGRRPRGRPRTCWRDYVSQAGPPRKSWRKCLGDNPSQFQHIIGHRDPKGDEQKKSCYQVLLSSANEMAFIRYLGTADFAPGLWLGLELRSPKGKNDGSVGGRRYFTCRPGHGVLVRPSRVTYRGINGSRLSRLGSSAENKPSIVLVENRPTIHRDKHILIKRKKLRLVSNKYAVGPATVAQQACDMIFCKKKKKTKAEMKMHFSAEEALEMVMQPLSASELQDSSGEDTSFEEESDMECPLESFTSVRASVRCSESGEDTEDPAHPNIL</sequence>
<reference evidence="1" key="1">
    <citation type="submission" date="2022-04" db="EMBL/GenBank/DDBJ databases">
        <title>Jade perch genome.</title>
        <authorList>
            <person name="Chao B."/>
        </authorList>
    </citation>
    <scope>NUCLEOTIDE SEQUENCE</scope>
    <source>
        <strain evidence="1">CB-2022</strain>
    </source>
</reference>
<name>A0ACB8WHT6_9TELE</name>
<keyword evidence="2" id="KW-1185">Reference proteome</keyword>
<gene>
    <name evidence="1" type="ORF">L3Q82_008306</name>
</gene>
<accession>A0ACB8WHT6</accession>
<evidence type="ECO:0000313" key="1">
    <source>
        <dbReference type="EMBL" id="KAI3367255.1"/>
    </source>
</evidence>
<protein>
    <submittedName>
        <fullName evidence="1">Uncharacterized protein</fullName>
    </submittedName>
</protein>